<dbReference type="SMART" id="SM00471">
    <property type="entry name" value="HDc"/>
    <property type="match status" value="1"/>
</dbReference>
<dbReference type="GO" id="GO:0016787">
    <property type="term" value="F:hydrolase activity"/>
    <property type="evidence" value="ECO:0007669"/>
    <property type="project" value="UniProtKB-KW"/>
</dbReference>
<feature type="domain" description="HD/PDEase" evidence="2">
    <location>
        <begin position="155"/>
        <end position="290"/>
    </location>
</feature>
<reference evidence="3 4" key="1">
    <citation type="submission" date="2018-05" db="EMBL/GenBank/DDBJ databases">
        <title>Genome comparison of Eubacterium sp.</title>
        <authorList>
            <person name="Feng Y."/>
            <person name="Sanchez-Andrea I."/>
            <person name="Stams A.J.M."/>
            <person name="De Vos W.M."/>
        </authorList>
    </citation>
    <scope>NUCLEOTIDE SEQUENCE [LARGE SCALE GENOMIC DNA]</scope>
    <source>
        <strain evidence="3 4">YI</strain>
    </source>
</reference>
<dbReference type="Pfam" id="PF01966">
    <property type="entry name" value="HD"/>
    <property type="match status" value="1"/>
</dbReference>
<organism evidence="3 4">
    <name type="scientific">Eubacterium maltosivorans</name>
    <dbReference type="NCBI Taxonomy" id="2041044"/>
    <lineage>
        <taxon>Bacteria</taxon>
        <taxon>Bacillati</taxon>
        <taxon>Bacillota</taxon>
        <taxon>Clostridia</taxon>
        <taxon>Eubacteriales</taxon>
        <taxon>Eubacteriaceae</taxon>
        <taxon>Eubacterium</taxon>
    </lineage>
</organism>
<dbReference type="Gene3D" id="1.10.3210.10">
    <property type="entry name" value="Hypothetical protein af1432"/>
    <property type="match status" value="1"/>
</dbReference>
<evidence type="ECO:0000313" key="4">
    <source>
        <dbReference type="Proteomes" id="UP000218387"/>
    </source>
</evidence>
<dbReference type="CDD" id="cd00077">
    <property type="entry name" value="HDc"/>
    <property type="match status" value="1"/>
</dbReference>
<dbReference type="GO" id="GO:0003676">
    <property type="term" value="F:nucleic acid binding"/>
    <property type="evidence" value="ECO:0007669"/>
    <property type="project" value="InterPro"/>
</dbReference>
<accession>A0A4P9CC50</accession>
<dbReference type="InterPro" id="IPR050798">
    <property type="entry name" value="YhaM_exoribonuc/phosphodiest"/>
</dbReference>
<keyword evidence="4" id="KW-1185">Reference proteome</keyword>
<dbReference type="PANTHER" id="PTHR37294:SF1">
    <property type="entry name" value="3'-5' EXORIBONUCLEASE YHAM"/>
    <property type="match status" value="1"/>
</dbReference>
<dbReference type="Proteomes" id="UP000218387">
    <property type="component" value="Chromosome"/>
</dbReference>
<dbReference type="InterPro" id="IPR006674">
    <property type="entry name" value="HD_domain"/>
</dbReference>
<dbReference type="PANTHER" id="PTHR37294">
    <property type="entry name" value="3'-5' EXORIBONUCLEASE YHAM"/>
    <property type="match status" value="1"/>
</dbReference>
<dbReference type="RefSeq" id="WP_058693115.1">
    <property type="nucleotide sequence ID" value="NZ_CABJDW020000013.1"/>
</dbReference>
<dbReference type="EMBL" id="CP029487">
    <property type="protein sequence ID" value="QCT72425.1"/>
    <property type="molecule type" value="Genomic_DNA"/>
</dbReference>
<protein>
    <submittedName>
        <fullName evidence="3">HD domain-containing protein</fullName>
    </submittedName>
</protein>
<proteinExistence type="predicted"/>
<evidence type="ECO:0000259" key="2">
    <source>
        <dbReference type="SMART" id="SM00471"/>
    </source>
</evidence>
<gene>
    <name evidence="3" type="ORF">CPZ25_014145</name>
</gene>
<sequence>MEIKNLQKGQPFLGYLFIKSQVTKTAANGSRYFNMKLTDTNFDEIDGKMWDVKEADEEEFITGKLVKIKGAVQEYNGHLQLIANRMRLANEGDDVNIDDFVECAPKNTNDMIKEINTTIDAFTNEDIKKLTKAIFEDKTSILSYFPAAKSNHHALKGGLLYHTYSMLQIGKSLTPLYPFLNADLLYSGIILHDIGKITEMESDENGSVSDYTEEGKLLGHIVTEIVEIDQYGQKLGISEEVLLLLKHMILSHHYEAEYGSPKKPMFPEAELLHHIDIIDARMNTMEKIQNSIEPGAFSEKIWGLDGIQLYRSKL</sequence>
<dbReference type="CDD" id="cd04492">
    <property type="entry name" value="YhaM_OBF_like"/>
    <property type="match status" value="1"/>
</dbReference>
<dbReference type="InterPro" id="IPR003607">
    <property type="entry name" value="HD/PDEase_dom"/>
</dbReference>
<dbReference type="InterPro" id="IPR004365">
    <property type="entry name" value="NA-bd_OB_tRNA"/>
</dbReference>
<dbReference type="Pfam" id="PF01336">
    <property type="entry name" value="tRNA_anti-codon"/>
    <property type="match status" value="1"/>
</dbReference>
<name>A0A4P9CC50_EUBML</name>
<dbReference type="SUPFAM" id="SSF109604">
    <property type="entry name" value="HD-domain/PDEase-like"/>
    <property type="match status" value="1"/>
</dbReference>
<dbReference type="AlphaFoldDB" id="A0A4P9CC50"/>
<evidence type="ECO:0000256" key="1">
    <source>
        <dbReference type="ARBA" id="ARBA00022801"/>
    </source>
</evidence>
<evidence type="ECO:0000313" key="3">
    <source>
        <dbReference type="EMBL" id="QCT72425.1"/>
    </source>
</evidence>
<dbReference type="GO" id="GO:0031125">
    <property type="term" value="P:rRNA 3'-end processing"/>
    <property type="evidence" value="ECO:0007669"/>
    <property type="project" value="TreeGrafter"/>
</dbReference>
<dbReference type="KEGG" id="emt:CPZ25_014145"/>
<keyword evidence="1" id="KW-0378">Hydrolase</keyword>